<dbReference type="RefSeq" id="WP_281886178.1">
    <property type="nucleotide sequence ID" value="NZ_BSDP01000001.1"/>
</dbReference>
<dbReference type="Gene3D" id="1.25.40.10">
    <property type="entry name" value="Tetratricopeptide repeat domain"/>
    <property type="match status" value="1"/>
</dbReference>
<evidence type="ECO:0000313" key="3">
    <source>
        <dbReference type="Proteomes" id="UP001144396"/>
    </source>
</evidence>
<protein>
    <recommendedName>
        <fullName evidence="4">Tetratricopeptide repeat protein</fullName>
    </recommendedName>
</protein>
<reference evidence="2" key="1">
    <citation type="submission" date="2022-12" db="EMBL/GenBank/DDBJ databases">
        <title>Reference genome sequencing for broad-spectrum identification of bacterial and archaeal isolates by mass spectrometry.</title>
        <authorList>
            <person name="Sekiguchi Y."/>
            <person name="Tourlousse D.M."/>
        </authorList>
    </citation>
    <scope>NUCLEOTIDE SEQUENCE</scope>
    <source>
        <strain evidence="2">14</strain>
    </source>
</reference>
<evidence type="ECO:0008006" key="4">
    <source>
        <dbReference type="Google" id="ProtNLM"/>
    </source>
</evidence>
<proteinExistence type="predicted"/>
<accession>A0A9W6CXU8</accession>
<gene>
    <name evidence="2" type="ORF">ARHIZOSPH14_28740</name>
</gene>
<dbReference type="EMBL" id="BSDP01000001">
    <property type="protein sequence ID" value="GLI28632.1"/>
    <property type="molecule type" value="Genomic_DNA"/>
</dbReference>
<evidence type="ECO:0000313" key="2">
    <source>
        <dbReference type="EMBL" id="GLI28632.1"/>
    </source>
</evidence>
<keyword evidence="3" id="KW-1185">Reference proteome</keyword>
<name>A0A9W6CXU8_9MICO</name>
<evidence type="ECO:0000256" key="1">
    <source>
        <dbReference type="SAM" id="MobiDB-lite"/>
    </source>
</evidence>
<dbReference type="AlphaFoldDB" id="A0A9W6CXU8"/>
<dbReference type="Proteomes" id="UP001144396">
    <property type="component" value="Unassembled WGS sequence"/>
</dbReference>
<sequence>MDGETARIRAADQQLLDAMWDFAAPEVSEERFRDASDDDSFDAHHRAVMATQLARALGLQSKFEEADAVLDALEQTGAEPAAGAHSAPASETAPGDEPAAEPAEPAVSAAPEGEPDDAAARERDAGEVRARIELERGRILVTRGAPADGVAHFTRAVREAATADVPFVVLDALHMLALADRGHEREWAEEGLALIDRSTDRRLKRWGVALHNNLGWTLHESGDAAGALEQFEAALSFANEHGSAEQRHVARWAVGRCLRTLGRDDEALAIQRELAEQRPDDQFVQDEIAALTGTEPQAGE</sequence>
<dbReference type="SUPFAM" id="SSF48452">
    <property type="entry name" value="TPR-like"/>
    <property type="match status" value="1"/>
</dbReference>
<organism evidence="2 3">
    <name type="scientific">Agromyces rhizosphaerae</name>
    <dbReference type="NCBI Taxonomy" id="88374"/>
    <lineage>
        <taxon>Bacteria</taxon>
        <taxon>Bacillati</taxon>
        <taxon>Actinomycetota</taxon>
        <taxon>Actinomycetes</taxon>
        <taxon>Micrococcales</taxon>
        <taxon>Microbacteriaceae</taxon>
        <taxon>Agromyces</taxon>
    </lineage>
</organism>
<dbReference type="InterPro" id="IPR011990">
    <property type="entry name" value="TPR-like_helical_dom_sf"/>
</dbReference>
<feature type="region of interest" description="Disordered" evidence="1">
    <location>
        <begin position="78"/>
        <end position="125"/>
    </location>
</feature>
<comment type="caution">
    <text evidence="2">The sequence shown here is derived from an EMBL/GenBank/DDBJ whole genome shotgun (WGS) entry which is preliminary data.</text>
</comment>
<feature type="compositionally biased region" description="Low complexity" evidence="1">
    <location>
        <begin position="78"/>
        <end position="112"/>
    </location>
</feature>